<dbReference type="RefSeq" id="WP_087105685.1">
    <property type="nucleotide sequence ID" value="NZ_CBCSCN010000012.1"/>
</dbReference>
<dbReference type="Gene3D" id="3.90.550.10">
    <property type="entry name" value="Spore Coat Polysaccharide Biosynthesis Protein SpsA, Chain A"/>
    <property type="match status" value="1"/>
</dbReference>
<keyword evidence="2" id="KW-0808">Transferase</keyword>
<keyword evidence="3" id="KW-1185">Reference proteome</keyword>
<gene>
    <name evidence="2" type="primary">hyaD</name>
    <name evidence="2" type="ORF">EHSB41UT_00003</name>
</gene>
<evidence type="ECO:0000259" key="1">
    <source>
        <dbReference type="Pfam" id="PF00535"/>
    </source>
</evidence>
<dbReference type="AlphaFoldDB" id="A0A1X7AFU5"/>
<dbReference type="SUPFAM" id="SSF53448">
    <property type="entry name" value="Nucleotide-diphospho-sugar transferases"/>
    <property type="match status" value="1"/>
</dbReference>
<dbReference type="PANTHER" id="PTHR22916">
    <property type="entry name" value="GLYCOSYLTRANSFERASE"/>
    <property type="match status" value="1"/>
</dbReference>
<dbReference type="CDD" id="cd00761">
    <property type="entry name" value="Glyco_tranf_GTA_type"/>
    <property type="match status" value="1"/>
</dbReference>
<protein>
    <submittedName>
        <fullName evidence="2">Hyaluronan synthase</fullName>
        <ecNumber evidence="2">2.4.1.212</ecNumber>
    </submittedName>
</protein>
<name>A0A1X7AFU5_9GAMM</name>
<dbReference type="OrthoDB" id="9802649at2"/>
<evidence type="ECO:0000313" key="2">
    <source>
        <dbReference type="EMBL" id="SMA31361.1"/>
    </source>
</evidence>
<dbReference type="EC" id="2.4.1.212" evidence="2"/>
<proteinExistence type="predicted"/>
<dbReference type="PANTHER" id="PTHR22916:SF3">
    <property type="entry name" value="UDP-GLCNAC:BETAGAL BETA-1,3-N-ACETYLGLUCOSAMINYLTRANSFERASE-LIKE PROTEIN 1"/>
    <property type="match status" value="1"/>
</dbReference>
<dbReference type="InterPro" id="IPR001173">
    <property type="entry name" value="Glyco_trans_2-like"/>
</dbReference>
<keyword evidence="2" id="KW-0328">Glycosyltransferase</keyword>
<feature type="domain" description="Glycosyltransferase 2-like" evidence="1">
    <location>
        <begin position="8"/>
        <end position="176"/>
    </location>
</feature>
<dbReference type="InterPro" id="IPR029044">
    <property type="entry name" value="Nucleotide-diphossugar_trans"/>
</dbReference>
<evidence type="ECO:0000313" key="3">
    <source>
        <dbReference type="Proteomes" id="UP000196573"/>
    </source>
</evidence>
<dbReference type="EMBL" id="FWPT01000001">
    <property type="protein sequence ID" value="SMA31361.1"/>
    <property type="molecule type" value="Genomic_DNA"/>
</dbReference>
<organism evidence="2 3">
    <name type="scientific">Parendozoicomonas haliclonae</name>
    <dbReference type="NCBI Taxonomy" id="1960125"/>
    <lineage>
        <taxon>Bacteria</taxon>
        <taxon>Pseudomonadati</taxon>
        <taxon>Pseudomonadota</taxon>
        <taxon>Gammaproteobacteria</taxon>
        <taxon>Oceanospirillales</taxon>
        <taxon>Endozoicomonadaceae</taxon>
        <taxon>Parendozoicomonas</taxon>
    </lineage>
</organism>
<sequence>MKHTPLFSIVIPAYNYAQTLARAIESVLTQSGSDFELLVINDGSSDNTQDVLQQLHNAYPSRFCSVNRTNFGAAATRNYGVEHTSGDWLIFLDSDDEFEPNALEIMREAIKENADARMIVGGHTSVAEDGSCRYRGIDAVHNSKANAEALFAGYLLNKSVTPSNGATAMHRDIFKKIRYPENFRNSEDIPVFACSFANFPCAFIEKPINRVYKHDDSLRHNIAYAHAVGTSLIDVVFDPAVIPGRLQKYRKAYFSQRCLSLFRTHYLAGDSASALVYYRLAVKNHWTVIFNASYARKALRCFFTRKNSGRDAM</sequence>
<dbReference type="GO" id="GO:0050501">
    <property type="term" value="F:hyaluronan synthase activity"/>
    <property type="evidence" value="ECO:0007669"/>
    <property type="project" value="UniProtKB-EC"/>
</dbReference>
<accession>A0A1X7AFU5</accession>
<dbReference type="Proteomes" id="UP000196573">
    <property type="component" value="Unassembled WGS sequence"/>
</dbReference>
<dbReference type="Pfam" id="PF00535">
    <property type="entry name" value="Glycos_transf_2"/>
    <property type="match status" value="1"/>
</dbReference>
<reference evidence="2 3" key="1">
    <citation type="submission" date="2017-03" db="EMBL/GenBank/DDBJ databases">
        <authorList>
            <person name="Afonso C.L."/>
            <person name="Miller P.J."/>
            <person name="Scott M.A."/>
            <person name="Spackman E."/>
            <person name="Goraichik I."/>
            <person name="Dimitrov K.M."/>
            <person name="Suarez D.L."/>
            <person name="Swayne D.E."/>
        </authorList>
    </citation>
    <scope>NUCLEOTIDE SEQUENCE [LARGE SCALE GENOMIC DNA]</scope>
    <source>
        <strain evidence="2">SB41UT1</strain>
    </source>
</reference>